<reference evidence="3" key="1">
    <citation type="submission" date="2021-06" db="EMBL/GenBank/DDBJ databases">
        <authorList>
            <person name="Kallberg Y."/>
            <person name="Tangrot J."/>
            <person name="Rosling A."/>
        </authorList>
    </citation>
    <scope>NUCLEOTIDE SEQUENCE</scope>
    <source>
        <strain evidence="3">AZ414A</strain>
    </source>
</reference>
<evidence type="ECO:0000259" key="2">
    <source>
        <dbReference type="SMART" id="SM00312"/>
    </source>
</evidence>
<dbReference type="Pfam" id="PF09325">
    <property type="entry name" value="Vps5"/>
    <property type="match status" value="1"/>
</dbReference>
<dbReference type="GO" id="GO:0030905">
    <property type="term" value="C:retromer, tubulation complex"/>
    <property type="evidence" value="ECO:0007669"/>
    <property type="project" value="TreeGrafter"/>
</dbReference>
<dbReference type="GO" id="GO:0005768">
    <property type="term" value="C:endosome"/>
    <property type="evidence" value="ECO:0007669"/>
    <property type="project" value="TreeGrafter"/>
</dbReference>
<keyword evidence="4" id="KW-1185">Reference proteome</keyword>
<dbReference type="GO" id="GO:0032266">
    <property type="term" value="F:phosphatidylinositol-3-phosphate binding"/>
    <property type="evidence" value="ECO:0007669"/>
    <property type="project" value="TreeGrafter"/>
</dbReference>
<dbReference type="InterPro" id="IPR015404">
    <property type="entry name" value="Vps5_C"/>
</dbReference>
<accession>A0A9N9A0F3</accession>
<dbReference type="AlphaFoldDB" id="A0A9N9A0F3"/>
<feature type="region of interest" description="Disordered" evidence="1">
    <location>
        <begin position="1"/>
        <end position="43"/>
    </location>
</feature>
<dbReference type="SUPFAM" id="SSF64268">
    <property type="entry name" value="PX domain"/>
    <property type="match status" value="1"/>
</dbReference>
<gene>
    <name evidence="3" type="ORF">DEBURN_LOCUS5253</name>
</gene>
<name>A0A9N9A0F3_9GLOM</name>
<dbReference type="GO" id="GO:0006886">
    <property type="term" value="P:intracellular protein transport"/>
    <property type="evidence" value="ECO:0007669"/>
    <property type="project" value="TreeGrafter"/>
</dbReference>
<organism evidence="3 4">
    <name type="scientific">Diversispora eburnea</name>
    <dbReference type="NCBI Taxonomy" id="1213867"/>
    <lineage>
        <taxon>Eukaryota</taxon>
        <taxon>Fungi</taxon>
        <taxon>Fungi incertae sedis</taxon>
        <taxon>Mucoromycota</taxon>
        <taxon>Glomeromycotina</taxon>
        <taxon>Glomeromycetes</taxon>
        <taxon>Diversisporales</taxon>
        <taxon>Diversisporaceae</taxon>
        <taxon>Diversispora</taxon>
    </lineage>
</organism>
<dbReference type="OrthoDB" id="9976382at2759"/>
<protein>
    <submittedName>
        <fullName evidence="3">11128_t:CDS:1</fullName>
    </submittedName>
</protein>
<dbReference type="EMBL" id="CAJVPK010000454">
    <property type="protein sequence ID" value="CAG8512594.1"/>
    <property type="molecule type" value="Genomic_DNA"/>
</dbReference>
<feature type="domain" description="PX" evidence="2">
    <location>
        <begin position="44"/>
        <end position="155"/>
    </location>
</feature>
<dbReference type="GO" id="GO:0042147">
    <property type="term" value="P:retrograde transport, endosome to Golgi"/>
    <property type="evidence" value="ECO:0007669"/>
    <property type="project" value="TreeGrafter"/>
</dbReference>
<dbReference type="InterPro" id="IPR036871">
    <property type="entry name" value="PX_dom_sf"/>
</dbReference>
<dbReference type="InterPro" id="IPR027267">
    <property type="entry name" value="AH/BAR_dom_sf"/>
</dbReference>
<dbReference type="InterPro" id="IPR001683">
    <property type="entry name" value="PX_dom"/>
</dbReference>
<dbReference type="Gene3D" id="3.30.1520.10">
    <property type="entry name" value="Phox-like domain"/>
    <property type="match status" value="1"/>
</dbReference>
<dbReference type="Gene3D" id="1.20.1270.60">
    <property type="entry name" value="Arfaptin homology (AH) domain/BAR domain"/>
    <property type="match status" value="1"/>
</dbReference>
<evidence type="ECO:0000256" key="1">
    <source>
        <dbReference type="SAM" id="MobiDB-lite"/>
    </source>
</evidence>
<dbReference type="Proteomes" id="UP000789706">
    <property type="component" value="Unassembled WGS sequence"/>
</dbReference>
<dbReference type="PANTHER" id="PTHR47433">
    <property type="entry name" value="VACUOLAR PROTEIN SORTING-ASSOCIATED PROTEIN 17"/>
    <property type="match status" value="1"/>
</dbReference>
<proteinExistence type="predicted"/>
<dbReference type="SMART" id="SM00312">
    <property type="entry name" value="PX"/>
    <property type="match status" value="1"/>
</dbReference>
<sequence length="429" mass="49533">MAVPDLSVNGNDSSPQTRQVASNKVASRTKQRNGSTQQPTQDEGYYLKMTITALDKSRRDPLFKFKVFSNLPRFRHSSYHQVERSYVEFERLYNSLTYSNPECIVPALPFATTSHQTIEEEERRIKHTMQLWLNRISMNPVLCHDEELRSFIETDFAFVPTTRPRKRTGNFRLKFSSDAKDDDLKLVQAKSLAYSLEGHFLDIAKITQKLGKSRKALSHYNSEFGGKALAMGTVERHPPLSNGLRKLGKTLQIISELQQAQATVEIAVIGDFFGYYAVNALVVRETLNNRHRIISEHDNAVKTTISRRRYIERLKSSTNIKSEKVDEALEELDEAKNYEQTLDARSKRVTSNLHSELKIYEENRFHDFIGAMREYVKKQITYEKQQLKEWENLRPDINAITERNVKVRLLTDEQLTPRAIAEKLSIMAG</sequence>
<feature type="compositionally biased region" description="Polar residues" evidence="1">
    <location>
        <begin position="8"/>
        <end position="41"/>
    </location>
</feature>
<evidence type="ECO:0000313" key="4">
    <source>
        <dbReference type="Proteomes" id="UP000789706"/>
    </source>
</evidence>
<comment type="caution">
    <text evidence="3">The sequence shown here is derived from an EMBL/GenBank/DDBJ whole genome shotgun (WGS) entry which is preliminary data.</text>
</comment>
<dbReference type="InterPro" id="IPR053055">
    <property type="entry name" value="VPS17"/>
</dbReference>
<dbReference type="PANTHER" id="PTHR47433:SF1">
    <property type="entry name" value="VACUOLAR PROTEIN SORTING-ASSOCIATED PROTEIN 17"/>
    <property type="match status" value="1"/>
</dbReference>
<dbReference type="GO" id="GO:0005829">
    <property type="term" value="C:cytosol"/>
    <property type="evidence" value="ECO:0007669"/>
    <property type="project" value="GOC"/>
</dbReference>
<dbReference type="Pfam" id="PF00787">
    <property type="entry name" value="PX"/>
    <property type="match status" value="1"/>
</dbReference>
<evidence type="ECO:0000313" key="3">
    <source>
        <dbReference type="EMBL" id="CAG8512594.1"/>
    </source>
</evidence>